<feature type="compositionally biased region" description="Low complexity" evidence="1">
    <location>
        <begin position="54"/>
        <end position="63"/>
    </location>
</feature>
<accession>A0A2Z7C767</accession>
<feature type="region of interest" description="Disordered" evidence="1">
    <location>
        <begin position="26"/>
        <end position="63"/>
    </location>
</feature>
<evidence type="ECO:0000256" key="1">
    <source>
        <dbReference type="SAM" id="MobiDB-lite"/>
    </source>
</evidence>
<keyword evidence="3" id="KW-1185">Reference proteome</keyword>
<evidence type="ECO:0000313" key="3">
    <source>
        <dbReference type="Proteomes" id="UP000250235"/>
    </source>
</evidence>
<feature type="compositionally biased region" description="Basic residues" evidence="1">
    <location>
        <begin position="205"/>
        <end position="219"/>
    </location>
</feature>
<dbReference type="Proteomes" id="UP000250235">
    <property type="component" value="Unassembled WGS sequence"/>
</dbReference>
<protein>
    <submittedName>
        <fullName evidence="2">Uncharacterized protein</fullName>
    </submittedName>
</protein>
<sequence>MQHAINQCYEMHEGYQEKPVVKTSISTGKSSHVEPPYHGISTGKSSVRDLQGPSSHHSSVVHSNPAVTTPMIALDFSGTTHLLASHNVALNRDINQSIWLKIINSTDFITRNIAMSTLKAVKAAQFVPHSFNLPQQISRKHDRTQPTQTSFLLASLITAEAVLNLKSKANESYRSLGFHLANKIEQHCYFTIFSKVELQPQVGSNRKKKSQRAQRHQNHSKQWLDSTEIYGINSRVKSSYRVFEDRDKKYRVLK</sequence>
<name>A0A2Z7C767_9LAMI</name>
<proteinExistence type="predicted"/>
<feature type="region of interest" description="Disordered" evidence="1">
    <location>
        <begin position="203"/>
        <end position="222"/>
    </location>
</feature>
<evidence type="ECO:0000313" key="2">
    <source>
        <dbReference type="EMBL" id="KZV40480.1"/>
    </source>
</evidence>
<organism evidence="2 3">
    <name type="scientific">Dorcoceras hygrometricum</name>
    <dbReference type="NCBI Taxonomy" id="472368"/>
    <lineage>
        <taxon>Eukaryota</taxon>
        <taxon>Viridiplantae</taxon>
        <taxon>Streptophyta</taxon>
        <taxon>Embryophyta</taxon>
        <taxon>Tracheophyta</taxon>
        <taxon>Spermatophyta</taxon>
        <taxon>Magnoliopsida</taxon>
        <taxon>eudicotyledons</taxon>
        <taxon>Gunneridae</taxon>
        <taxon>Pentapetalae</taxon>
        <taxon>asterids</taxon>
        <taxon>lamiids</taxon>
        <taxon>Lamiales</taxon>
        <taxon>Gesneriaceae</taxon>
        <taxon>Didymocarpoideae</taxon>
        <taxon>Trichosporeae</taxon>
        <taxon>Loxocarpinae</taxon>
        <taxon>Dorcoceras</taxon>
    </lineage>
</organism>
<dbReference type="AlphaFoldDB" id="A0A2Z7C767"/>
<gene>
    <name evidence="2" type="ORF">F511_33809</name>
</gene>
<reference evidence="2 3" key="1">
    <citation type="journal article" date="2015" name="Proc. Natl. Acad. Sci. U.S.A.">
        <title>The resurrection genome of Boea hygrometrica: A blueprint for survival of dehydration.</title>
        <authorList>
            <person name="Xiao L."/>
            <person name="Yang G."/>
            <person name="Zhang L."/>
            <person name="Yang X."/>
            <person name="Zhao S."/>
            <person name="Ji Z."/>
            <person name="Zhou Q."/>
            <person name="Hu M."/>
            <person name="Wang Y."/>
            <person name="Chen M."/>
            <person name="Xu Y."/>
            <person name="Jin H."/>
            <person name="Xiao X."/>
            <person name="Hu G."/>
            <person name="Bao F."/>
            <person name="Hu Y."/>
            <person name="Wan P."/>
            <person name="Li L."/>
            <person name="Deng X."/>
            <person name="Kuang T."/>
            <person name="Xiang C."/>
            <person name="Zhu J.K."/>
            <person name="Oliver M.J."/>
            <person name="He Y."/>
        </authorList>
    </citation>
    <scope>NUCLEOTIDE SEQUENCE [LARGE SCALE GENOMIC DNA]</scope>
    <source>
        <strain evidence="3">cv. XS01</strain>
    </source>
</reference>
<dbReference type="EMBL" id="KQ999965">
    <property type="protein sequence ID" value="KZV40480.1"/>
    <property type="molecule type" value="Genomic_DNA"/>
</dbReference>